<sequence length="332" mass="34677">MKSLKKIASIFIVLLVMFVLSGAALAAPGSDEGNIRVNCNVDGAIVQLLNSSGSVLYTATIQNGYAVIPVYTTGTPVTEAVISADGYQTAVVSVNNPGPGQTTTISVTLAPTDSGDDYDGENIAFIEVDCNVNGALVQLVNANGMIVYTGSIQNGYAWFPIYIPATPITEVRASASGYYNNSTPVYTYPMDQGQVVTVNITLTPVSQPSSTSTYIVNCNVDGAKVSLIDTNGQVAYTGYITAGSVTINTDSNGATIGEIMVEANGYQTQTITITSSNRPAAGSSATFNVELTTGSSMSSTTWIWIALGIVVIIIAAAGVYYFYTTSKKSENK</sequence>
<reference evidence="2" key="1">
    <citation type="submission" date="2023-06" db="EMBL/GenBank/DDBJ databases">
        <title>Genome sequence of Methanosarcinaceae archaeon Ag5.</title>
        <authorList>
            <person name="Protasov E."/>
            <person name="Platt K."/>
            <person name="Poehlein A."/>
            <person name="Daniel R."/>
            <person name="Brune A."/>
        </authorList>
    </citation>
    <scope>NUCLEOTIDE SEQUENCE</scope>
    <source>
        <strain evidence="2">Ag5</strain>
    </source>
</reference>
<dbReference type="Proteomes" id="UP001271789">
    <property type="component" value="Unassembled WGS sequence"/>
</dbReference>
<dbReference type="AlphaFoldDB" id="A0AAE4SDK5"/>
<keyword evidence="3" id="KW-1185">Reference proteome</keyword>
<protein>
    <recommendedName>
        <fullName evidence="4">PEGA domain-containing protein</fullName>
    </recommendedName>
</protein>
<proteinExistence type="predicted"/>
<keyword evidence="1" id="KW-0812">Transmembrane</keyword>
<gene>
    <name evidence="2" type="ORF">MsAg5_07180</name>
</gene>
<evidence type="ECO:0008006" key="4">
    <source>
        <dbReference type="Google" id="ProtNLM"/>
    </source>
</evidence>
<keyword evidence="1" id="KW-1133">Transmembrane helix</keyword>
<evidence type="ECO:0000313" key="3">
    <source>
        <dbReference type="Proteomes" id="UP001271789"/>
    </source>
</evidence>
<evidence type="ECO:0000256" key="1">
    <source>
        <dbReference type="SAM" id="Phobius"/>
    </source>
</evidence>
<keyword evidence="1" id="KW-0472">Membrane</keyword>
<organism evidence="2 3">
    <name type="scientific">Methanolapillus africanus</name>
    <dbReference type="NCBI Taxonomy" id="3028297"/>
    <lineage>
        <taxon>Archaea</taxon>
        <taxon>Methanobacteriati</taxon>
        <taxon>Methanobacteriota</taxon>
        <taxon>Stenosarchaea group</taxon>
        <taxon>Methanomicrobia</taxon>
        <taxon>Methanosarcinales</taxon>
        <taxon>Methanosarcinaceae</taxon>
        <taxon>Methanolapillus</taxon>
    </lineage>
</organism>
<evidence type="ECO:0000313" key="2">
    <source>
        <dbReference type="EMBL" id="MDV0446859.1"/>
    </source>
</evidence>
<accession>A0AAE4SDK5</accession>
<dbReference type="Gene3D" id="2.60.40.10">
    <property type="entry name" value="Immunoglobulins"/>
    <property type="match status" value="1"/>
</dbReference>
<dbReference type="RefSeq" id="WP_338099269.1">
    <property type="nucleotide sequence ID" value="NZ_JAWDKD010000013.1"/>
</dbReference>
<name>A0AAE4SDK5_9EURY</name>
<feature type="transmembrane region" description="Helical" evidence="1">
    <location>
        <begin position="302"/>
        <end position="323"/>
    </location>
</feature>
<comment type="caution">
    <text evidence="2">The sequence shown here is derived from an EMBL/GenBank/DDBJ whole genome shotgun (WGS) entry which is preliminary data.</text>
</comment>
<dbReference type="InterPro" id="IPR013783">
    <property type="entry name" value="Ig-like_fold"/>
</dbReference>
<dbReference type="EMBL" id="JAWDKD010000013">
    <property type="protein sequence ID" value="MDV0446859.1"/>
    <property type="molecule type" value="Genomic_DNA"/>
</dbReference>